<protein>
    <submittedName>
        <fullName evidence="2">Agmatine deiminase</fullName>
        <ecNumber evidence="2">3.5.3.12</ecNumber>
    </submittedName>
</protein>
<dbReference type="GO" id="GO:0009446">
    <property type="term" value="P:putrescine biosynthetic process"/>
    <property type="evidence" value="ECO:0007669"/>
    <property type="project" value="InterPro"/>
</dbReference>
<dbReference type="SUPFAM" id="SSF55909">
    <property type="entry name" value="Pentein"/>
    <property type="match status" value="1"/>
</dbReference>
<proteinExistence type="predicted"/>
<dbReference type="Pfam" id="PF04371">
    <property type="entry name" value="PAD_porph"/>
    <property type="match status" value="1"/>
</dbReference>
<evidence type="ECO:0000256" key="1">
    <source>
        <dbReference type="ARBA" id="ARBA00022801"/>
    </source>
</evidence>
<accession>A0A518E2A5</accession>
<dbReference type="GO" id="GO:0004668">
    <property type="term" value="F:protein-arginine deiminase activity"/>
    <property type="evidence" value="ECO:0007669"/>
    <property type="project" value="InterPro"/>
</dbReference>
<dbReference type="GO" id="GO:0047632">
    <property type="term" value="F:agmatine deiminase activity"/>
    <property type="evidence" value="ECO:0007669"/>
    <property type="project" value="UniProtKB-EC"/>
</dbReference>
<keyword evidence="3" id="KW-1185">Reference proteome</keyword>
<dbReference type="Proteomes" id="UP000317648">
    <property type="component" value="Chromosome"/>
</dbReference>
<sequence>MALMSTTPRALGYRWPAEWEPHAGTWLSWPRNRETWPGGYAPIPRCFAALVRAIAQFEPVNVLAGGDARAAAEKWVGSLPNVTLYDIATNDAWARDHGPTFLSGPGEPALVDWQYNAWGGKYPPFDRDNQVPAAIAQATGRQSFVSDLVMEGGSIEGNGQGVLLTTTTCLLNPNRNPGRTQAAIEQTLREYLAVDHFCWLSGGEIEGDDTDGHIDQLARFVSPDTLVAAREENERDVNFMPLQENYRQLNDLRDAQGRPFNVVPLPMPAPKYFSGQRMPACYANFYIVNGGVIVPQFDDPADHRALAVLREVLPGRDVVGLSAIDMIWGLGAWHCLTQQEPR</sequence>
<reference evidence="2 3" key="1">
    <citation type="submission" date="2019-02" db="EMBL/GenBank/DDBJ databases">
        <title>Deep-cultivation of Planctomycetes and their phenomic and genomic characterization uncovers novel biology.</title>
        <authorList>
            <person name="Wiegand S."/>
            <person name="Jogler M."/>
            <person name="Boedeker C."/>
            <person name="Pinto D."/>
            <person name="Vollmers J."/>
            <person name="Rivas-Marin E."/>
            <person name="Kohn T."/>
            <person name="Peeters S.H."/>
            <person name="Heuer A."/>
            <person name="Rast P."/>
            <person name="Oberbeckmann S."/>
            <person name="Bunk B."/>
            <person name="Jeske O."/>
            <person name="Meyerdierks A."/>
            <person name="Storesund J.E."/>
            <person name="Kallscheuer N."/>
            <person name="Luecker S."/>
            <person name="Lage O.M."/>
            <person name="Pohl T."/>
            <person name="Merkel B.J."/>
            <person name="Hornburger P."/>
            <person name="Mueller R.-W."/>
            <person name="Bruemmer F."/>
            <person name="Labrenz M."/>
            <person name="Spormann A.M."/>
            <person name="Op den Camp H."/>
            <person name="Overmann J."/>
            <person name="Amann R."/>
            <person name="Jetten M.S.M."/>
            <person name="Mascher T."/>
            <person name="Medema M.H."/>
            <person name="Devos D.P."/>
            <person name="Kaster A.-K."/>
            <person name="Ovreas L."/>
            <person name="Rohde M."/>
            <person name="Galperin M.Y."/>
            <person name="Jogler C."/>
        </authorList>
    </citation>
    <scope>NUCLEOTIDE SEQUENCE [LARGE SCALE GENOMIC DNA]</scope>
    <source>
        <strain evidence="2 3">Pla85_3_4</strain>
    </source>
</reference>
<dbReference type="InterPro" id="IPR007466">
    <property type="entry name" value="Peptidyl-Arg-deiminase_porph"/>
</dbReference>
<dbReference type="AlphaFoldDB" id="A0A518E2A5"/>
<evidence type="ECO:0000313" key="2">
    <source>
        <dbReference type="EMBL" id="QDU98220.1"/>
    </source>
</evidence>
<dbReference type="PANTHER" id="PTHR31377">
    <property type="entry name" value="AGMATINE DEIMINASE-RELATED"/>
    <property type="match status" value="1"/>
</dbReference>
<dbReference type="KEGG" id="lcre:Pla8534_60810"/>
<dbReference type="EC" id="3.5.3.12" evidence="2"/>
<name>A0A518E2A5_9BACT</name>
<dbReference type="Gene3D" id="3.75.10.10">
    <property type="entry name" value="L-arginine/glycine Amidinotransferase, Chain A"/>
    <property type="match status" value="1"/>
</dbReference>
<dbReference type="EMBL" id="CP036433">
    <property type="protein sequence ID" value="QDU98220.1"/>
    <property type="molecule type" value="Genomic_DNA"/>
</dbReference>
<dbReference type="OrthoDB" id="9808013at2"/>
<dbReference type="PANTHER" id="PTHR31377:SF0">
    <property type="entry name" value="AGMATINE DEIMINASE-RELATED"/>
    <property type="match status" value="1"/>
</dbReference>
<organism evidence="2 3">
    <name type="scientific">Lignipirellula cremea</name>
    <dbReference type="NCBI Taxonomy" id="2528010"/>
    <lineage>
        <taxon>Bacteria</taxon>
        <taxon>Pseudomonadati</taxon>
        <taxon>Planctomycetota</taxon>
        <taxon>Planctomycetia</taxon>
        <taxon>Pirellulales</taxon>
        <taxon>Pirellulaceae</taxon>
        <taxon>Lignipirellula</taxon>
    </lineage>
</organism>
<keyword evidence="1 2" id="KW-0378">Hydrolase</keyword>
<gene>
    <name evidence="2" type="primary">aguA</name>
    <name evidence="2" type="ORF">Pla8534_60810</name>
</gene>
<evidence type="ECO:0000313" key="3">
    <source>
        <dbReference type="Proteomes" id="UP000317648"/>
    </source>
</evidence>